<keyword evidence="2" id="KW-1185">Reference proteome</keyword>
<dbReference type="EMBL" id="CAXAMM010016613">
    <property type="protein sequence ID" value="CAK9039187.1"/>
    <property type="molecule type" value="Genomic_DNA"/>
</dbReference>
<dbReference type="Proteomes" id="UP001642464">
    <property type="component" value="Unassembled WGS sequence"/>
</dbReference>
<reference evidence="1 2" key="1">
    <citation type="submission" date="2024-02" db="EMBL/GenBank/DDBJ databases">
        <authorList>
            <person name="Chen Y."/>
            <person name="Shah S."/>
            <person name="Dougan E. K."/>
            <person name="Thang M."/>
            <person name="Chan C."/>
        </authorList>
    </citation>
    <scope>NUCLEOTIDE SEQUENCE [LARGE SCALE GENOMIC DNA]</scope>
</reference>
<organism evidence="1 2">
    <name type="scientific">Durusdinium trenchii</name>
    <dbReference type="NCBI Taxonomy" id="1381693"/>
    <lineage>
        <taxon>Eukaryota</taxon>
        <taxon>Sar</taxon>
        <taxon>Alveolata</taxon>
        <taxon>Dinophyceae</taxon>
        <taxon>Suessiales</taxon>
        <taxon>Symbiodiniaceae</taxon>
        <taxon>Durusdinium</taxon>
    </lineage>
</organism>
<name>A0ABP0LLF1_9DINO</name>
<gene>
    <name evidence="1" type="ORF">SCF082_LOCUS22933</name>
</gene>
<protein>
    <submittedName>
        <fullName evidence="1">Uncharacterized protein</fullName>
    </submittedName>
</protein>
<evidence type="ECO:0000313" key="1">
    <source>
        <dbReference type="EMBL" id="CAK9039187.1"/>
    </source>
</evidence>
<comment type="caution">
    <text evidence="1">The sequence shown here is derived from an EMBL/GenBank/DDBJ whole genome shotgun (WGS) entry which is preliminary data.</text>
</comment>
<proteinExistence type="predicted"/>
<sequence length="1007" mass="114676">MAPGKNKPCQKSSACPASSDAAAAHSEAPVVPEMCFICNDGPASVTARLCVRLTKKDSKFSQYAAQLLDECLRKVPGSPARKDLKMVSREHSETLLELHQKAKSLGKQGFLQESVAAEGASDNMNIQAVGVGSNERLRERAFWLAMSTAIILRLPKECETILNVWGEGVRNMVKEARRLFEQWAPFGAPPSLRFGWNGHCFIVVSDQADFLQGRCTTPESFRRIEEHVQNYLKAQKALLLSIQGEMVGHAGEVYFAVIKPTAVDHRTKQRLGGILTGAECPHGPTDIMGMAATIIMESVDPGECHGFILDMRTKANVEFLRHLLANENVLKVCFDFQPSLEGLMCHAHPIVDAGGEVLHVKNVLDVQQAFCEDAPVLKCRQSPDLQKLLDSVKEVEGQAIPLDFYHASNQRANRRPFSRYFVIDCAARELLSIEDIIVQCAPAHSYSKARERTFSLCQEVWKDRCGAQILQQRRSMVFEHPIPGGTSAAAESVRYVRHYFRKPEAMDCKENDDESQKHHEIIERVKKRVDMKMPEPDQSMPFEGDDIDMLICKVLRAFEVDEEDRSKFKDVLALFFPKSVSICRFRNLQSLQKWAQLISHQCGYDLKQDTGAFFLENHHAGGSMNHVQFPTGDRHPIDGKGAWWGLKKDVWKSPGSLTQKRALQAIAWLFLEEPHRSWAFFSNFWVIIACDVRKLKVVPRCLKYSYFLNPDNLSFEDTADSQNQSAQRSGSAPEQLCEAFKHPYAPILLNFYSKGRWSLGPLEIELAKFECIKDAVQQQAIQLGLKAYTAEFVWEERSFVFNELTWAALLEMIMTRAPDYIQTWFYIRFRDIKVIFAFSGSFLSEFPLHPTAKHVVDFEACAVYEEIARLVGKVTAENELCHCVWGYVVQGQLTGLTLENVDEFIRSCCTYSEDPVCLPIHLQEVYVTVNEFWHKLDLGLKPLADYTVFASIQNLLRDKYSSCDVTYLADRSEINLIWETKRNFFQTFTSNWHFLDPLYFRLHLWHE</sequence>
<accession>A0ABP0LLF1</accession>
<evidence type="ECO:0000313" key="2">
    <source>
        <dbReference type="Proteomes" id="UP001642464"/>
    </source>
</evidence>